<gene>
    <name evidence="2" type="ORF">F7732_08535</name>
</gene>
<evidence type="ECO:0000256" key="1">
    <source>
        <dbReference type="SAM" id="Phobius"/>
    </source>
</evidence>
<keyword evidence="1" id="KW-0472">Membrane</keyword>
<sequence>MWKSFFIGIGLGLAFIILAFLTDHFMLFSYITGGLALIALLISGIATNRWNTLKSGADSTDAIKIDTEPVRNSKSMYRLALFSAPLLITTLFLYFT</sequence>
<feature type="transmembrane region" description="Helical" evidence="1">
    <location>
        <begin position="27"/>
        <end position="46"/>
    </location>
</feature>
<keyword evidence="1" id="KW-1133">Transmembrane helix</keyword>
<keyword evidence="3" id="KW-1185">Reference proteome</keyword>
<proteinExistence type="predicted"/>
<organism evidence="2 3">
    <name type="scientific">Bacillus mesophilum</name>
    <dbReference type="NCBI Taxonomy" id="1071718"/>
    <lineage>
        <taxon>Bacteria</taxon>
        <taxon>Bacillati</taxon>
        <taxon>Bacillota</taxon>
        <taxon>Bacilli</taxon>
        <taxon>Bacillales</taxon>
        <taxon>Bacillaceae</taxon>
        <taxon>Bacillus</taxon>
    </lineage>
</organism>
<dbReference type="Proteomes" id="UP000441354">
    <property type="component" value="Unassembled WGS sequence"/>
</dbReference>
<feature type="transmembrane region" description="Helical" evidence="1">
    <location>
        <begin position="5"/>
        <end position="21"/>
    </location>
</feature>
<protein>
    <recommendedName>
        <fullName evidence="4">DUF5316 domain-containing protein</fullName>
    </recommendedName>
</protein>
<dbReference type="EMBL" id="WBOT01000002">
    <property type="protein sequence ID" value="KAB2334112.1"/>
    <property type="molecule type" value="Genomic_DNA"/>
</dbReference>
<evidence type="ECO:0008006" key="4">
    <source>
        <dbReference type="Google" id="ProtNLM"/>
    </source>
</evidence>
<evidence type="ECO:0000313" key="3">
    <source>
        <dbReference type="Proteomes" id="UP000441354"/>
    </source>
</evidence>
<dbReference type="RefSeq" id="WP_151573453.1">
    <property type="nucleotide sequence ID" value="NZ_WBOT01000002.1"/>
</dbReference>
<evidence type="ECO:0000313" key="2">
    <source>
        <dbReference type="EMBL" id="KAB2334112.1"/>
    </source>
</evidence>
<accession>A0A7V7UZH6</accession>
<name>A0A7V7UZH6_9BACI</name>
<keyword evidence="1" id="KW-0812">Transmembrane</keyword>
<comment type="caution">
    <text evidence="2">The sequence shown here is derived from an EMBL/GenBank/DDBJ whole genome shotgun (WGS) entry which is preliminary data.</text>
</comment>
<dbReference type="OrthoDB" id="9989645at2"/>
<reference evidence="2 3" key="1">
    <citation type="journal article" date="2014" name="Arch. Microbiol.">
        <title>Bacillus mesophilum sp. nov., strain IITR-54T, a novel 4-chlorobiphenyl dechlorinating bacterium.</title>
        <authorList>
            <person name="Manickam N."/>
            <person name="Singh N.K."/>
            <person name="Bajaj A."/>
            <person name="Kumar R.M."/>
            <person name="Kaur G."/>
            <person name="Kaur N."/>
            <person name="Bala M."/>
            <person name="Kumar A."/>
            <person name="Mayilraj S."/>
        </authorList>
    </citation>
    <scope>NUCLEOTIDE SEQUENCE [LARGE SCALE GENOMIC DNA]</scope>
    <source>
        <strain evidence="2 3">IITR-54</strain>
    </source>
</reference>
<dbReference type="AlphaFoldDB" id="A0A7V7UZH6"/>
<feature type="transmembrane region" description="Helical" evidence="1">
    <location>
        <begin position="76"/>
        <end position="95"/>
    </location>
</feature>